<dbReference type="InterPro" id="IPR024395">
    <property type="entry name" value="CLASP_N_dom"/>
</dbReference>
<dbReference type="VEuPathDB" id="FungiDB:AeMF1_002633"/>
<gene>
    <name evidence="5" type="ORF">Ae201684_016519</name>
</gene>
<proteinExistence type="predicted"/>
<evidence type="ECO:0000256" key="3">
    <source>
        <dbReference type="SAM" id="Phobius"/>
    </source>
</evidence>
<comment type="caution">
    <text evidence="5">The sequence shown here is derived from an EMBL/GenBank/DDBJ whole genome shotgun (WGS) entry which is preliminary data.</text>
</comment>
<name>A0A6G0WC98_9STRA</name>
<evidence type="ECO:0000313" key="5">
    <source>
        <dbReference type="EMBL" id="KAF0724913.1"/>
    </source>
</evidence>
<feature type="region of interest" description="Disordered" evidence="2">
    <location>
        <begin position="950"/>
        <end position="982"/>
    </location>
</feature>
<sequence>MIEQKHTTRATSPTAKERLMNTQTYIYDIIFHVVSMTWIFMLLSACIVLLCVQVDGAITFNMKWNSLDKLTRLGSNNDCHLHCATNHDANKKNDPSNEQSILRQQPNPNAIQQIQDMERQLLKASQENQRLDIQRQSLQRLLHRLVQGGAVVDDTMDPQQMEAHDDTRVAALEREDPMENIWIESMRSPSESNRDLISTKLSPQSTTVEESCDAASSAGLTLEYQSSCDHSQLEHSLQTLPRQQSECTSSLDVTITTDTCTDSQGAVFHAEPIQHVDDMDKRRKTDLLCVVPTIVDASDAKIRDAVQRVKTPTALPNTAESKNLTQQLEIVKPFNPECHHTHEHVDESQWVDNNQLSDTKGGLAVDQPNDELLPEPFASIVTIDIVMQQIETCLRAFDAPTDWKTQVKALWRLELAFQEVTPDISFDGVPERIFPLAEHVNTLLSSIRSKVVKHTCGVIASCATFIGSQMALFNDQVILQVLHTARVNIKVFRQAGDECMQAISTHSRYSLDIILDYFDTVEADDIRELILKQLQLVMTSWSKLELQPHYDRLKILLGKGLGERREPTRETARRAFCAFCDMWVENMDEFVDIPSSRLYGAFSSEHPTARITLALSSKFGPAGQKPKRRSLRRIRNPILSDSQSMMPDIVGDTTTCPRVVCDRIIQDEETKCAPLANDPTAGKTSTDHLPPTMTSARKRHLHLTLHGLTFWLYSSERCALSLQTISATFAQEAHCNLFIPLPPCVELSTQPCAEVPCEEMIGDNTLHHRPQEQMTVVNEHEEVAPLTSIVDPQDTHIEQPTMATGSAESPPHAQTNSLQLDLSMQTMAGSDLCDCTSSESTLDVYSSTSNEDLAVRPCPPCAAMPASPEVNLAHGMVTIDNIVNHGVPHKTLQVKHAARQKHTVEDENATRSPEIVAPIDQVPLMVDETSLQPTPEHHPTETLHSMISTLIPDRPPQRQPHARPAQSSRTPREDMKARSRRVYKTLPEVVEKKRQDEQMRERKVMLEKAKLFEQARQEKRRYLKQQMACKTLTHLDEKQQ</sequence>
<keyword evidence="1" id="KW-0175">Coiled coil</keyword>
<feature type="coiled-coil region" evidence="1">
    <location>
        <begin position="107"/>
        <end position="141"/>
    </location>
</feature>
<feature type="domain" description="CLASP N-terminal" evidence="4">
    <location>
        <begin position="389"/>
        <end position="587"/>
    </location>
</feature>
<dbReference type="InterPro" id="IPR016024">
    <property type="entry name" value="ARM-type_fold"/>
</dbReference>
<feature type="transmembrane region" description="Helical" evidence="3">
    <location>
        <begin position="25"/>
        <end position="50"/>
    </location>
</feature>
<keyword evidence="3" id="KW-0812">Transmembrane</keyword>
<evidence type="ECO:0000313" key="6">
    <source>
        <dbReference type="Proteomes" id="UP000481153"/>
    </source>
</evidence>
<accession>A0A6G0WC98</accession>
<keyword evidence="3" id="KW-1133">Transmembrane helix</keyword>
<protein>
    <recommendedName>
        <fullName evidence="4">CLASP N-terminal domain-containing protein</fullName>
    </recommendedName>
</protein>
<dbReference type="VEuPathDB" id="FungiDB:AeMF1_002635"/>
<evidence type="ECO:0000259" key="4">
    <source>
        <dbReference type="Pfam" id="PF12348"/>
    </source>
</evidence>
<dbReference type="Proteomes" id="UP000481153">
    <property type="component" value="Unassembled WGS sequence"/>
</dbReference>
<dbReference type="Pfam" id="PF12348">
    <property type="entry name" value="CLASP_N"/>
    <property type="match status" value="1"/>
</dbReference>
<evidence type="ECO:0000256" key="1">
    <source>
        <dbReference type="SAM" id="Coils"/>
    </source>
</evidence>
<reference evidence="5 6" key="1">
    <citation type="submission" date="2019-07" db="EMBL/GenBank/DDBJ databases">
        <title>Genomics analysis of Aphanomyces spp. identifies a new class of oomycete effector associated with host adaptation.</title>
        <authorList>
            <person name="Gaulin E."/>
        </authorList>
    </citation>
    <scope>NUCLEOTIDE SEQUENCE [LARGE SCALE GENOMIC DNA]</scope>
    <source>
        <strain evidence="5 6">ATCC 201684</strain>
    </source>
</reference>
<dbReference type="Gene3D" id="1.25.10.10">
    <property type="entry name" value="Leucine-rich Repeat Variant"/>
    <property type="match status" value="1"/>
</dbReference>
<dbReference type="SUPFAM" id="SSF48371">
    <property type="entry name" value="ARM repeat"/>
    <property type="match status" value="1"/>
</dbReference>
<dbReference type="AlphaFoldDB" id="A0A6G0WC98"/>
<keyword evidence="3" id="KW-0472">Membrane</keyword>
<organism evidence="5 6">
    <name type="scientific">Aphanomyces euteiches</name>
    <dbReference type="NCBI Taxonomy" id="100861"/>
    <lineage>
        <taxon>Eukaryota</taxon>
        <taxon>Sar</taxon>
        <taxon>Stramenopiles</taxon>
        <taxon>Oomycota</taxon>
        <taxon>Saprolegniomycetes</taxon>
        <taxon>Saprolegniales</taxon>
        <taxon>Verrucalvaceae</taxon>
        <taxon>Aphanomyces</taxon>
    </lineage>
</organism>
<keyword evidence="6" id="KW-1185">Reference proteome</keyword>
<dbReference type="EMBL" id="VJMJ01000255">
    <property type="protein sequence ID" value="KAF0724913.1"/>
    <property type="molecule type" value="Genomic_DNA"/>
</dbReference>
<dbReference type="InterPro" id="IPR011989">
    <property type="entry name" value="ARM-like"/>
</dbReference>
<evidence type="ECO:0000256" key="2">
    <source>
        <dbReference type="SAM" id="MobiDB-lite"/>
    </source>
</evidence>